<keyword evidence="2" id="KW-1185">Reference proteome</keyword>
<comment type="caution">
    <text evidence="1">The sequence shown here is derived from an EMBL/GenBank/DDBJ whole genome shotgun (WGS) entry which is preliminary data.</text>
</comment>
<dbReference type="Proteomes" id="UP000499080">
    <property type="component" value="Unassembled WGS sequence"/>
</dbReference>
<reference evidence="1 2" key="1">
    <citation type="journal article" date="2019" name="Sci. Rep.">
        <title>Orb-weaving spider Araneus ventricosus genome elucidates the spidroin gene catalogue.</title>
        <authorList>
            <person name="Kono N."/>
            <person name="Nakamura H."/>
            <person name="Ohtoshi R."/>
            <person name="Moran D.A.P."/>
            <person name="Shinohara A."/>
            <person name="Yoshida Y."/>
            <person name="Fujiwara M."/>
            <person name="Mori M."/>
            <person name="Tomita M."/>
            <person name="Arakawa K."/>
        </authorList>
    </citation>
    <scope>NUCLEOTIDE SEQUENCE [LARGE SCALE GENOMIC DNA]</scope>
</reference>
<organism evidence="1 2">
    <name type="scientific">Araneus ventricosus</name>
    <name type="common">Orbweaver spider</name>
    <name type="synonym">Epeira ventricosa</name>
    <dbReference type="NCBI Taxonomy" id="182803"/>
    <lineage>
        <taxon>Eukaryota</taxon>
        <taxon>Metazoa</taxon>
        <taxon>Ecdysozoa</taxon>
        <taxon>Arthropoda</taxon>
        <taxon>Chelicerata</taxon>
        <taxon>Arachnida</taxon>
        <taxon>Araneae</taxon>
        <taxon>Araneomorphae</taxon>
        <taxon>Entelegynae</taxon>
        <taxon>Araneoidea</taxon>
        <taxon>Araneidae</taxon>
        <taxon>Araneus</taxon>
    </lineage>
</organism>
<gene>
    <name evidence="1" type="ORF">AVEN_158129_1</name>
</gene>
<sequence length="136" mass="15903">MTAVNSIFHSNEFWNFNPLHSDVFSWHRLGRSLIRSRIPNRRVPGSKPNYIENPPCVVVRIKSDTVGQMSSRRCDAEVWREGCQLGCRNSHLTAVQNYEVRPKYSPRVASKRDLNITKLRYYSRRCIGLTFLDFDN</sequence>
<dbReference type="EMBL" id="BGPR01002105">
    <property type="protein sequence ID" value="GBM67829.1"/>
    <property type="molecule type" value="Genomic_DNA"/>
</dbReference>
<protein>
    <submittedName>
        <fullName evidence="1">Uncharacterized protein</fullName>
    </submittedName>
</protein>
<name>A0A4Y2HS21_ARAVE</name>
<accession>A0A4Y2HS21</accession>
<dbReference type="AlphaFoldDB" id="A0A4Y2HS21"/>
<proteinExistence type="predicted"/>
<evidence type="ECO:0000313" key="1">
    <source>
        <dbReference type="EMBL" id="GBM67829.1"/>
    </source>
</evidence>
<evidence type="ECO:0000313" key="2">
    <source>
        <dbReference type="Proteomes" id="UP000499080"/>
    </source>
</evidence>